<evidence type="ECO:0000256" key="1">
    <source>
        <dbReference type="SAM" id="MobiDB-lite"/>
    </source>
</evidence>
<comment type="caution">
    <text evidence="3">The sequence shown here is derived from an EMBL/GenBank/DDBJ whole genome shotgun (WGS) entry which is preliminary data.</text>
</comment>
<dbReference type="RefSeq" id="WP_077569630.1">
    <property type="nucleotide sequence ID" value="NZ_MRVI01000002.1"/>
</dbReference>
<evidence type="ECO:0000259" key="2">
    <source>
        <dbReference type="PROSITE" id="PS50965"/>
    </source>
</evidence>
<gene>
    <name evidence="3" type="ORF">BBD40_23895</name>
</gene>
<name>A0ABX3JQM7_9BACL</name>
<dbReference type="Proteomes" id="UP000189059">
    <property type="component" value="Unassembled WGS sequence"/>
</dbReference>
<dbReference type="InterPro" id="IPR011528">
    <property type="entry name" value="NERD"/>
</dbReference>
<dbReference type="EMBL" id="MRVI01000002">
    <property type="protein sequence ID" value="OOC58725.1"/>
    <property type="molecule type" value="Genomic_DNA"/>
</dbReference>
<feature type="compositionally biased region" description="Low complexity" evidence="1">
    <location>
        <begin position="19"/>
        <end position="41"/>
    </location>
</feature>
<keyword evidence="4" id="KW-1185">Reference proteome</keyword>
<dbReference type="Pfam" id="PF08378">
    <property type="entry name" value="NERD"/>
    <property type="match status" value="1"/>
</dbReference>
<organism evidence="3 4">
    <name type="scientific">Paenibacillus ihbetae</name>
    <dbReference type="NCBI Taxonomy" id="1870820"/>
    <lineage>
        <taxon>Bacteria</taxon>
        <taxon>Bacillati</taxon>
        <taxon>Bacillota</taxon>
        <taxon>Bacilli</taxon>
        <taxon>Bacillales</taxon>
        <taxon>Paenibacillaceae</taxon>
        <taxon>Paenibacillus</taxon>
    </lineage>
</organism>
<evidence type="ECO:0000313" key="4">
    <source>
        <dbReference type="Proteomes" id="UP000189059"/>
    </source>
</evidence>
<sequence length="238" mass="27297">MLKKLMSMFKSNTPDKKPTQPSKNSKTKTSSSKPKPKVQPTRIGELGEHKINIQLDQLPKGCKYVSDLMVANPKSRTGYSQIDHVVITPQGLFVIETKNYNGEIKGTRDNKSWTVSNRFKMYNPFMQNYGHIQAIKSLLPDYQENRYISLVSFTMRCRFSVDPELRKIHSDELIVYDVELSEYIQRKMNRIQAEKTGPVLTESDIQKIYQTLKEANITDPKIRAEHVDKAGSVGKAKK</sequence>
<protein>
    <submittedName>
        <fullName evidence="3">NERD nuclease</fullName>
    </submittedName>
</protein>
<feature type="domain" description="NERD" evidence="2">
    <location>
        <begin position="43"/>
        <end position="158"/>
    </location>
</feature>
<reference evidence="3 4" key="1">
    <citation type="submission" date="2016-12" db="EMBL/GenBank/DDBJ databases">
        <title>Genome sequencing and description of Paenibacillus sp. nov. from high altitude lake in the Indian Trans- Himalayas.</title>
        <authorList>
            <person name="Kiran S."/>
            <person name="Swarnkar M.K."/>
            <person name="Rana A."/>
            <person name="Tewari R."/>
            <person name="Gulati A."/>
        </authorList>
    </citation>
    <scope>NUCLEOTIDE SEQUENCE [LARGE SCALE GENOMIC DNA]</scope>
    <source>
        <strain evidence="3 4">IHBB 9951</strain>
    </source>
</reference>
<feature type="region of interest" description="Disordered" evidence="1">
    <location>
        <begin position="1"/>
        <end position="46"/>
    </location>
</feature>
<proteinExistence type="predicted"/>
<evidence type="ECO:0000313" key="3">
    <source>
        <dbReference type="EMBL" id="OOC58725.1"/>
    </source>
</evidence>
<accession>A0ABX3JQM7</accession>
<dbReference type="PROSITE" id="PS50965">
    <property type="entry name" value="NERD"/>
    <property type="match status" value="1"/>
</dbReference>